<feature type="domain" description="NADH:quinone oxidoreductase/Mrp antiporter transmembrane" evidence="11">
    <location>
        <begin position="128"/>
        <end position="420"/>
    </location>
</feature>
<evidence type="ECO:0000256" key="8">
    <source>
        <dbReference type="RuleBase" id="RU000320"/>
    </source>
</evidence>
<feature type="region of interest" description="Disordered" evidence="9">
    <location>
        <begin position="504"/>
        <end position="543"/>
    </location>
</feature>
<evidence type="ECO:0000313" key="13">
    <source>
        <dbReference type="Proteomes" id="UP000052022"/>
    </source>
</evidence>
<feature type="transmembrane region" description="Helical" evidence="10">
    <location>
        <begin position="304"/>
        <end position="325"/>
    </location>
</feature>
<dbReference type="InterPro" id="IPR003918">
    <property type="entry name" value="NADH_UbQ_OxRdtase"/>
</dbReference>
<accession>A0A0P1GHA9</accession>
<evidence type="ECO:0000256" key="1">
    <source>
        <dbReference type="ARBA" id="ARBA00002378"/>
    </source>
</evidence>
<feature type="transmembrane region" description="Helical" evidence="10">
    <location>
        <begin position="331"/>
        <end position="353"/>
    </location>
</feature>
<feature type="transmembrane region" description="Helical" evidence="10">
    <location>
        <begin position="132"/>
        <end position="150"/>
    </location>
</feature>
<dbReference type="RefSeq" id="WP_082626641.1">
    <property type="nucleotide sequence ID" value="NZ_CYSD01000042.1"/>
</dbReference>
<keyword evidence="6 10" id="KW-1133">Transmembrane helix</keyword>
<feature type="transmembrane region" description="Helical" evidence="10">
    <location>
        <begin position="278"/>
        <end position="297"/>
    </location>
</feature>
<feature type="transmembrane region" description="Helical" evidence="10">
    <location>
        <begin position="205"/>
        <end position="231"/>
    </location>
</feature>
<gene>
    <name evidence="12" type="primary">mrpD</name>
    <name evidence="12" type="ORF">TRM7557_03371</name>
</gene>
<keyword evidence="4" id="KW-1003">Cell membrane</keyword>
<evidence type="ECO:0000256" key="4">
    <source>
        <dbReference type="ARBA" id="ARBA00022475"/>
    </source>
</evidence>
<proteinExistence type="inferred from homology"/>
<feature type="transmembrane region" description="Helical" evidence="10">
    <location>
        <begin position="238"/>
        <end position="258"/>
    </location>
</feature>
<feature type="transmembrane region" description="Helical" evidence="10">
    <location>
        <begin position="6"/>
        <end position="25"/>
    </location>
</feature>
<dbReference type="GO" id="GO:0042773">
    <property type="term" value="P:ATP synthesis coupled electron transport"/>
    <property type="evidence" value="ECO:0007669"/>
    <property type="project" value="InterPro"/>
</dbReference>
<keyword evidence="13" id="KW-1185">Reference proteome</keyword>
<organism evidence="12 13">
    <name type="scientific">Tritonibacter multivorans</name>
    <dbReference type="NCBI Taxonomy" id="928856"/>
    <lineage>
        <taxon>Bacteria</taxon>
        <taxon>Pseudomonadati</taxon>
        <taxon>Pseudomonadota</taxon>
        <taxon>Alphaproteobacteria</taxon>
        <taxon>Rhodobacterales</taxon>
        <taxon>Paracoccaceae</taxon>
        <taxon>Tritonibacter</taxon>
    </lineage>
</organism>
<feature type="transmembrane region" description="Helical" evidence="10">
    <location>
        <begin position="109"/>
        <end position="126"/>
    </location>
</feature>
<dbReference type="Proteomes" id="UP000052022">
    <property type="component" value="Unassembled WGS sequence"/>
</dbReference>
<evidence type="ECO:0000256" key="7">
    <source>
        <dbReference type="ARBA" id="ARBA00023136"/>
    </source>
</evidence>
<dbReference type="NCBIfam" id="NF009309">
    <property type="entry name" value="PRK12666.1"/>
    <property type="match status" value="1"/>
</dbReference>
<dbReference type="InterPro" id="IPR050586">
    <property type="entry name" value="CPA3_Na-H_Antiporter_D"/>
</dbReference>
<evidence type="ECO:0000256" key="5">
    <source>
        <dbReference type="ARBA" id="ARBA00022692"/>
    </source>
</evidence>
<comment type="similarity">
    <text evidence="3">Belongs to the CPA3 antiporters (TC 2.A.63) subunit D family.</text>
</comment>
<dbReference type="PANTHER" id="PTHR42703">
    <property type="entry name" value="NADH DEHYDROGENASE"/>
    <property type="match status" value="1"/>
</dbReference>
<evidence type="ECO:0000256" key="3">
    <source>
        <dbReference type="ARBA" id="ARBA00005346"/>
    </source>
</evidence>
<keyword evidence="7 10" id="KW-0472">Membrane</keyword>
<feature type="compositionally biased region" description="Basic and acidic residues" evidence="9">
    <location>
        <begin position="505"/>
        <end position="530"/>
    </location>
</feature>
<dbReference type="PANTHER" id="PTHR42703:SF1">
    <property type="entry name" value="NA(+)_H(+) ANTIPORTER SUBUNIT D1"/>
    <property type="match status" value="1"/>
</dbReference>
<evidence type="ECO:0000256" key="2">
    <source>
        <dbReference type="ARBA" id="ARBA00004651"/>
    </source>
</evidence>
<dbReference type="PRINTS" id="PR01437">
    <property type="entry name" value="NUOXDRDTASE4"/>
</dbReference>
<evidence type="ECO:0000256" key="10">
    <source>
        <dbReference type="SAM" id="Phobius"/>
    </source>
</evidence>
<dbReference type="OrthoDB" id="9768329at2"/>
<dbReference type="AlphaFoldDB" id="A0A0P1GHA9"/>
<protein>
    <submittedName>
        <fullName evidence="12">Multiple resistance and pH homeostasis protein D</fullName>
    </submittedName>
</protein>
<name>A0A0P1GHA9_9RHOB</name>
<dbReference type="Pfam" id="PF00361">
    <property type="entry name" value="Proton_antipo_M"/>
    <property type="match status" value="1"/>
</dbReference>
<evidence type="ECO:0000256" key="9">
    <source>
        <dbReference type="SAM" id="MobiDB-lite"/>
    </source>
</evidence>
<feature type="transmembrane region" description="Helical" evidence="10">
    <location>
        <begin position="32"/>
        <end position="53"/>
    </location>
</feature>
<evidence type="ECO:0000259" key="11">
    <source>
        <dbReference type="Pfam" id="PF00361"/>
    </source>
</evidence>
<comment type="subcellular location">
    <subcellularLocation>
        <location evidence="2">Cell membrane</location>
        <topology evidence="2">Multi-pass membrane protein</topology>
    </subcellularLocation>
    <subcellularLocation>
        <location evidence="8">Membrane</location>
        <topology evidence="8">Multi-pass membrane protein</topology>
    </subcellularLocation>
</comment>
<feature type="transmembrane region" description="Helical" evidence="10">
    <location>
        <begin position="78"/>
        <end position="97"/>
    </location>
</feature>
<comment type="function">
    <text evidence="1">NDH-1 shuttles electrons from NADH, via FMN and iron-sulfur (Fe-S) centers, to quinones in the respiratory chain. The immediate electron acceptor for the enzyme in this species is believed to be ubiquinone. Couples the redox reaction to proton translocation (for every two electrons transferred, four hydrogen ions are translocated across the cytoplasmic membrane), and thus conserves the redox energy in a proton gradient.</text>
</comment>
<reference evidence="12 13" key="1">
    <citation type="submission" date="2015-09" db="EMBL/GenBank/DDBJ databases">
        <authorList>
            <consortium name="Swine Surveillance"/>
        </authorList>
    </citation>
    <scope>NUCLEOTIDE SEQUENCE [LARGE SCALE GENOMIC DNA]</scope>
    <source>
        <strain evidence="12 13">CECT 7557</strain>
    </source>
</reference>
<sequence>MNHLLIAPVVLPALVAPFIIMALRYHIDLQRVFSVASCVLLTVIAVALTAQAADGTVQVYELGNWQAPFGIVLVLDRLSALMVLLTAVLGLGVVLYAMGSGWDERGANFHALFQFQLMGIMGAFLTGDAFNLFVFFEVLLIASYGLMIHGGGTRRFQAGVQYVVYNLIGSSLFLFALGTLYAVTGTLNMADLAVRVAELPASDTAILRVGAIMLLLVFAIKAALLPLHFWLPASYANAPLPVAALFAIMTKVGAYAILRMYTLVFAPDVPAAAGLMEAWLLPAALMTAAIGAFGVLGSREIGHLAAFGAITSVGTLLTAISLFTPEAAAAAIYYIVHSTFTAAALFLIADMVMERQGGEITAKPVMAHSGLISALFFVAAIAMAGMPPLSGFLGKLLVLDAARDHALAPWVWAVILISSLVTILGLARAGTAIFWKSHGLDTPEDYVAEAPNPAPSTALTFVTVIGLLGLLGLYTVAAGPVMRYAEATAADLFDRRAYVETVLANRDRPVEDPNDAHSHDTFHHADHNEDTYPQPDAQSEESH</sequence>
<evidence type="ECO:0000256" key="6">
    <source>
        <dbReference type="ARBA" id="ARBA00022989"/>
    </source>
</evidence>
<feature type="transmembrane region" description="Helical" evidence="10">
    <location>
        <begin position="162"/>
        <end position="185"/>
    </location>
</feature>
<dbReference type="GO" id="GO:0005886">
    <property type="term" value="C:plasma membrane"/>
    <property type="evidence" value="ECO:0007669"/>
    <property type="project" value="UniProtKB-SubCell"/>
</dbReference>
<dbReference type="EMBL" id="CYSD01000042">
    <property type="protein sequence ID" value="CUH81351.1"/>
    <property type="molecule type" value="Genomic_DNA"/>
</dbReference>
<dbReference type="GO" id="GO:0008137">
    <property type="term" value="F:NADH dehydrogenase (ubiquinone) activity"/>
    <property type="evidence" value="ECO:0007669"/>
    <property type="project" value="InterPro"/>
</dbReference>
<keyword evidence="5 8" id="KW-0812">Transmembrane</keyword>
<dbReference type="STRING" id="928856.SAMN04488049_102207"/>
<feature type="transmembrane region" description="Helical" evidence="10">
    <location>
        <begin position="406"/>
        <end position="427"/>
    </location>
</feature>
<evidence type="ECO:0000313" key="12">
    <source>
        <dbReference type="EMBL" id="CUH81351.1"/>
    </source>
</evidence>
<feature type="transmembrane region" description="Helical" evidence="10">
    <location>
        <begin position="365"/>
        <end position="386"/>
    </location>
</feature>
<dbReference type="InterPro" id="IPR001750">
    <property type="entry name" value="ND/Mrp_TM"/>
</dbReference>